<dbReference type="Proteomes" id="UP000712600">
    <property type="component" value="Unassembled WGS sequence"/>
</dbReference>
<evidence type="ECO:0000313" key="1">
    <source>
        <dbReference type="EMBL" id="KAF3589994.1"/>
    </source>
</evidence>
<dbReference type="AlphaFoldDB" id="A0A8S9SDL3"/>
<accession>A0A8S9SDL3</accession>
<comment type="caution">
    <text evidence="1">The sequence shown here is derived from an EMBL/GenBank/DDBJ whole genome shotgun (WGS) entry which is preliminary data.</text>
</comment>
<sequence length="123" mass="14411">MHVRTTVSGSTYQEENDELMSLSLDLLDKKREAARLRNWSYQQDVTNNYNNKVRTRTFQRGDWVMRRVGDNTKDKAAGKIALGWKRPYEIVKGRGAGAYKLQDNYGKIQPNCWNAMYLKAYHF</sequence>
<gene>
    <name evidence="1" type="ORF">F2Q69_00029041</name>
</gene>
<evidence type="ECO:0008006" key="3">
    <source>
        <dbReference type="Google" id="ProtNLM"/>
    </source>
</evidence>
<name>A0A8S9SDL3_BRACR</name>
<proteinExistence type="predicted"/>
<protein>
    <recommendedName>
        <fullName evidence="3">Reverse transcriptase domain-containing protein</fullName>
    </recommendedName>
</protein>
<dbReference type="EMBL" id="QGKX02000088">
    <property type="protein sequence ID" value="KAF3589994.1"/>
    <property type="molecule type" value="Genomic_DNA"/>
</dbReference>
<reference evidence="1" key="1">
    <citation type="submission" date="2019-12" db="EMBL/GenBank/DDBJ databases">
        <title>Genome sequencing and annotation of Brassica cretica.</title>
        <authorList>
            <person name="Studholme D.J."/>
            <person name="Sarris P."/>
        </authorList>
    </citation>
    <scope>NUCLEOTIDE SEQUENCE</scope>
    <source>
        <strain evidence="1">PFS-109/04</strain>
        <tissue evidence="1">Leaf</tissue>
    </source>
</reference>
<organism evidence="1 2">
    <name type="scientific">Brassica cretica</name>
    <name type="common">Mustard</name>
    <dbReference type="NCBI Taxonomy" id="69181"/>
    <lineage>
        <taxon>Eukaryota</taxon>
        <taxon>Viridiplantae</taxon>
        <taxon>Streptophyta</taxon>
        <taxon>Embryophyta</taxon>
        <taxon>Tracheophyta</taxon>
        <taxon>Spermatophyta</taxon>
        <taxon>Magnoliopsida</taxon>
        <taxon>eudicotyledons</taxon>
        <taxon>Gunneridae</taxon>
        <taxon>Pentapetalae</taxon>
        <taxon>rosids</taxon>
        <taxon>malvids</taxon>
        <taxon>Brassicales</taxon>
        <taxon>Brassicaceae</taxon>
        <taxon>Brassiceae</taxon>
        <taxon>Brassica</taxon>
    </lineage>
</organism>
<evidence type="ECO:0000313" key="2">
    <source>
        <dbReference type="Proteomes" id="UP000712600"/>
    </source>
</evidence>